<name>A0A0E9V5E5_ANGAN</name>
<proteinExistence type="predicted"/>
<reference evidence="1" key="1">
    <citation type="submission" date="2014-11" db="EMBL/GenBank/DDBJ databases">
        <authorList>
            <person name="Amaro Gonzalez C."/>
        </authorList>
    </citation>
    <scope>NUCLEOTIDE SEQUENCE</scope>
</reference>
<sequence>MRPHSVSLCLTLTFQ</sequence>
<reference evidence="1" key="2">
    <citation type="journal article" date="2015" name="Fish Shellfish Immunol.">
        <title>Early steps in the European eel (Anguilla anguilla)-Vibrio vulnificus interaction in the gills: Role of the RtxA13 toxin.</title>
        <authorList>
            <person name="Callol A."/>
            <person name="Pajuelo D."/>
            <person name="Ebbesson L."/>
            <person name="Teles M."/>
            <person name="MacKenzie S."/>
            <person name="Amaro C."/>
        </authorList>
    </citation>
    <scope>NUCLEOTIDE SEQUENCE</scope>
</reference>
<evidence type="ECO:0000313" key="1">
    <source>
        <dbReference type="EMBL" id="JAH72468.1"/>
    </source>
</evidence>
<organism evidence="1">
    <name type="scientific">Anguilla anguilla</name>
    <name type="common">European freshwater eel</name>
    <name type="synonym">Muraena anguilla</name>
    <dbReference type="NCBI Taxonomy" id="7936"/>
    <lineage>
        <taxon>Eukaryota</taxon>
        <taxon>Metazoa</taxon>
        <taxon>Chordata</taxon>
        <taxon>Craniata</taxon>
        <taxon>Vertebrata</taxon>
        <taxon>Euteleostomi</taxon>
        <taxon>Actinopterygii</taxon>
        <taxon>Neopterygii</taxon>
        <taxon>Teleostei</taxon>
        <taxon>Anguilliformes</taxon>
        <taxon>Anguillidae</taxon>
        <taxon>Anguilla</taxon>
    </lineage>
</organism>
<dbReference type="EMBL" id="GBXM01036109">
    <property type="protein sequence ID" value="JAH72468.1"/>
    <property type="molecule type" value="Transcribed_RNA"/>
</dbReference>
<protein>
    <submittedName>
        <fullName evidence="1">Uncharacterized protein</fullName>
    </submittedName>
</protein>
<accession>A0A0E9V5E5</accession>